<feature type="transmembrane region" description="Helical" evidence="1">
    <location>
        <begin position="374"/>
        <end position="394"/>
    </location>
</feature>
<dbReference type="OrthoDB" id="975088at2"/>
<evidence type="ECO:0000313" key="3">
    <source>
        <dbReference type="Proteomes" id="UP000004095"/>
    </source>
</evidence>
<dbReference type="AlphaFoldDB" id="A1ZTV4"/>
<organism evidence="2 3">
    <name type="scientific">Microscilla marina ATCC 23134</name>
    <dbReference type="NCBI Taxonomy" id="313606"/>
    <lineage>
        <taxon>Bacteria</taxon>
        <taxon>Pseudomonadati</taxon>
        <taxon>Bacteroidota</taxon>
        <taxon>Cytophagia</taxon>
        <taxon>Cytophagales</taxon>
        <taxon>Microscillaceae</taxon>
        <taxon>Microscilla</taxon>
    </lineage>
</organism>
<keyword evidence="1" id="KW-1133">Transmembrane helix</keyword>
<feature type="transmembrane region" description="Helical" evidence="1">
    <location>
        <begin position="265"/>
        <end position="289"/>
    </location>
</feature>
<gene>
    <name evidence="2" type="ORF">M23134_02538</name>
</gene>
<evidence type="ECO:0000313" key="2">
    <source>
        <dbReference type="EMBL" id="EAY26206.1"/>
    </source>
</evidence>
<proteinExistence type="predicted"/>
<dbReference type="Pfam" id="PF14093">
    <property type="entry name" value="DUF4271"/>
    <property type="match status" value="1"/>
</dbReference>
<feature type="transmembrane region" description="Helical" evidence="1">
    <location>
        <begin position="310"/>
        <end position="330"/>
    </location>
</feature>
<comment type="caution">
    <text evidence="2">The sequence shown here is derived from an EMBL/GenBank/DDBJ whole genome shotgun (WGS) entry which is preliminary data.</text>
</comment>
<keyword evidence="1" id="KW-0812">Transmembrane</keyword>
<dbReference type="eggNOG" id="ENOG502Z9B8">
    <property type="taxonomic scope" value="Bacteria"/>
</dbReference>
<dbReference type="Proteomes" id="UP000004095">
    <property type="component" value="Unassembled WGS sequence"/>
</dbReference>
<feature type="transmembrane region" description="Helical" evidence="1">
    <location>
        <begin position="342"/>
        <end position="362"/>
    </location>
</feature>
<reference evidence="2 3" key="1">
    <citation type="submission" date="2007-01" db="EMBL/GenBank/DDBJ databases">
        <authorList>
            <person name="Haygood M."/>
            <person name="Podell S."/>
            <person name="Anderson C."/>
            <person name="Hopkinson B."/>
            <person name="Roe K."/>
            <person name="Barbeau K."/>
            <person name="Gaasterland T."/>
            <person name="Ferriera S."/>
            <person name="Johnson J."/>
            <person name="Kravitz S."/>
            <person name="Beeson K."/>
            <person name="Sutton G."/>
            <person name="Rogers Y.-H."/>
            <person name="Friedman R."/>
            <person name="Frazier M."/>
            <person name="Venter J.C."/>
        </authorList>
    </citation>
    <scope>NUCLEOTIDE SEQUENCE [LARGE SCALE GENOMIC DNA]</scope>
    <source>
        <strain evidence="2 3">ATCC 23134</strain>
    </source>
</reference>
<dbReference type="InterPro" id="IPR025367">
    <property type="entry name" value="DUF4271"/>
</dbReference>
<sequence length="395" mass="46648">MKYYTLQVVWILGLLLGLCANTYAKQNSQDGFLKIYDLEDEWQVYDTKYNSYVPYIEDRHVDSKTASFWLDAQKYKGYSLTFYSPKDVFIFINKKLCKEVTQEGWVTFSIDSLRQAFDQKKKLFFTFYDRGYRLPLKSVHIGYFKEDFITTKKTKKQESKIQEKSRYLSGVKDFMIIIGGVLLGIFTLLWNFHPKTFLSYYSFRSSVSSLSRKDISLISKPFNAINLLFLALHALVISLFFMLAQKDVTGILNVSFKLVNANYDFVSLLANYTLFFAIVFGLIFLKYILLKVFGILLSLEKIEYTHFYEYMRLSKLFYTIAVIFPVFMLISAEEYITELNKYFIYFVIGFHFVQTMLVSFYVNKRVQFKNLYLFYYLCSTELTPLLIGIKLLLFN</sequence>
<keyword evidence="1" id="KW-0472">Membrane</keyword>
<feature type="transmembrane region" description="Helical" evidence="1">
    <location>
        <begin position="174"/>
        <end position="192"/>
    </location>
</feature>
<dbReference type="EMBL" id="AAWS01000037">
    <property type="protein sequence ID" value="EAY26206.1"/>
    <property type="molecule type" value="Genomic_DNA"/>
</dbReference>
<protein>
    <submittedName>
        <fullName evidence="2">Membrane protein, putative</fullName>
    </submittedName>
</protein>
<dbReference type="RefSeq" id="WP_002701442.1">
    <property type="nucleotide sequence ID" value="NZ_AAWS01000037.1"/>
</dbReference>
<accession>A1ZTV4</accession>
<evidence type="ECO:0000256" key="1">
    <source>
        <dbReference type="SAM" id="Phobius"/>
    </source>
</evidence>
<feature type="transmembrane region" description="Helical" evidence="1">
    <location>
        <begin position="222"/>
        <end position="245"/>
    </location>
</feature>
<name>A1ZTV4_MICM2</name>
<keyword evidence="3" id="KW-1185">Reference proteome</keyword>